<protein>
    <recommendedName>
        <fullName evidence="4">DUF4386 domain-containing protein</fullName>
    </recommendedName>
</protein>
<keyword evidence="1" id="KW-0812">Transmembrane</keyword>
<gene>
    <name evidence="2" type="ORF">L0U88_11725</name>
</gene>
<feature type="transmembrane region" description="Helical" evidence="1">
    <location>
        <begin position="124"/>
        <end position="149"/>
    </location>
</feature>
<name>A0ABS9BJL4_9BACT</name>
<feature type="transmembrane region" description="Helical" evidence="1">
    <location>
        <begin position="12"/>
        <end position="30"/>
    </location>
</feature>
<sequence length="212" mass="22784">MAPAFRKLSGYSLLIGSLLMVLTMLLHPSGGDIEHILQISRVAIISHSLGILSTVFTAYGFYGLASAIMTQSRISFLGLSFAGFALVAVLLAALLNGLVLPMYVMQQSGIAEENLETVKLIINYGITINAALDYVFITGYSIAMLIWSFGMLRAGKFSNWLGIWGITLVGISVAAALFQLNFISVTGFTVYVIGIVSWIVSAAIILLKNPLQ</sequence>
<reference evidence="2 3" key="1">
    <citation type="submission" date="2022-01" db="EMBL/GenBank/DDBJ databases">
        <title>Flavihumibacter sp. nov., isolated from sediment of a river.</title>
        <authorList>
            <person name="Liu H."/>
        </authorList>
    </citation>
    <scope>NUCLEOTIDE SEQUENCE [LARGE SCALE GENOMIC DNA]</scope>
    <source>
        <strain evidence="2 3">RY-1</strain>
    </source>
</reference>
<accession>A0ABS9BJL4</accession>
<evidence type="ECO:0000256" key="1">
    <source>
        <dbReference type="SAM" id="Phobius"/>
    </source>
</evidence>
<proteinExistence type="predicted"/>
<feature type="transmembrane region" description="Helical" evidence="1">
    <location>
        <begin position="161"/>
        <end position="182"/>
    </location>
</feature>
<keyword evidence="1" id="KW-0472">Membrane</keyword>
<feature type="transmembrane region" description="Helical" evidence="1">
    <location>
        <begin position="188"/>
        <end position="207"/>
    </location>
</feature>
<comment type="caution">
    <text evidence="2">The sequence shown here is derived from an EMBL/GenBank/DDBJ whole genome shotgun (WGS) entry which is preliminary data.</text>
</comment>
<feature type="transmembrane region" description="Helical" evidence="1">
    <location>
        <begin position="76"/>
        <end position="104"/>
    </location>
</feature>
<dbReference type="Proteomes" id="UP001200145">
    <property type="component" value="Unassembled WGS sequence"/>
</dbReference>
<dbReference type="EMBL" id="JAKEVY010000003">
    <property type="protein sequence ID" value="MCF1715297.1"/>
    <property type="molecule type" value="Genomic_DNA"/>
</dbReference>
<organism evidence="2 3">
    <name type="scientific">Flavihumibacter fluminis</name>
    <dbReference type="NCBI Taxonomy" id="2909236"/>
    <lineage>
        <taxon>Bacteria</taxon>
        <taxon>Pseudomonadati</taxon>
        <taxon>Bacteroidota</taxon>
        <taxon>Chitinophagia</taxon>
        <taxon>Chitinophagales</taxon>
        <taxon>Chitinophagaceae</taxon>
        <taxon>Flavihumibacter</taxon>
    </lineage>
</organism>
<evidence type="ECO:0008006" key="4">
    <source>
        <dbReference type="Google" id="ProtNLM"/>
    </source>
</evidence>
<dbReference type="RefSeq" id="WP_234866253.1">
    <property type="nucleotide sequence ID" value="NZ_JAKEVY010000003.1"/>
</dbReference>
<evidence type="ECO:0000313" key="2">
    <source>
        <dbReference type="EMBL" id="MCF1715297.1"/>
    </source>
</evidence>
<keyword evidence="1" id="KW-1133">Transmembrane helix</keyword>
<keyword evidence="3" id="KW-1185">Reference proteome</keyword>
<feature type="transmembrane region" description="Helical" evidence="1">
    <location>
        <begin position="42"/>
        <end position="64"/>
    </location>
</feature>
<evidence type="ECO:0000313" key="3">
    <source>
        <dbReference type="Proteomes" id="UP001200145"/>
    </source>
</evidence>